<dbReference type="InterPro" id="IPR012337">
    <property type="entry name" value="RNaseH-like_sf"/>
</dbReference>
<dbReference type="InterPro" id="IPR000477">
    <property type="entry name" value="RT_dom"/>
</dbReference>
<dbReference type="Gene3D" id="3.10.10.10">
    <property type="entry name" value="HIV Type 1 Reverse Transcriptase, subunit A, domain 1"/>
    <property type="match status" value="1"/>
</dbReference>
<feature type="compositionally biased region" description="Low complexity" evidence="8">
    <location>
        <begin position="854"/>
        <end position="875"/>
    </location>
</feature>
<keyword evidence="3" id="KW-0548">Nucleotidyltransferase</keyword>
<reference evidence="12" key="1">
    <citation type="journal article" date="2021" name="Elife">
        <title>Highly contiguous assemblies of 101 drosophilid genomes.</title>
        <authorList>
            <person name="Kim B.Y."/>
            <person name="Wang J.R."/>
            <person name="Miller D.E."/>
            <person name="Barmina O."/>
            <person name="Delaney E."/>
            <person name="Thompson A."/>
            <person name="Comeault A.A."/>
            <person name="Peede D."/>
            <person name="D'Agostino E.R."/>
            <person name="Pelaez J."/>
            <person name="Aguilar J.M."/>
            <person name="Haji D."/>
            <person name="Matsunaga T."/>
            <person name="Armstrong E.E."/>
            <person name="Zych M."/>
            <person name="Ogawa Y."/>
            <person name="Stamenkovic-Radak M."/>
            <person name="Jelic M."/>
            <person name="Veselinovic M.S."/>
            <person name="Tanaskovic M."/>
            <person name="Eric P."/>
            <person name="Gao J.J."/>
            <person name="Katoh T.K."/>
            <person name="Toda M.J."/>
            <person name="Watabe H."/>
            <person name="Watada M."/>
            <person name="Davis J.S."/>
            <person name="Moyle L.C."/>
            <person name="Manoli G."/>
            <person name="Bertolini E."/>
            <person name="Kostal V."/>
            <person name="Hawley R.S."/>
            <person name="Takahashi A."/>
            <person name="Jones C.D."/>
            <person name="Price D.K."/>
            <person name="Whiteman N."/>
            <person name="Kopp A."/>
            <person name="Matute D.R."/>
            <person name="Petrov D.A."/>
        </authorList>
    </citation>
    <scope>NUCLEOTIDE SEQUENCE [LARGE SCALE GENOMIC DNA]</scope>
</reference>
<accession>A0ABM5J2P2</accession>
<evidence type="ECO:0000256" key="6">
    <source>
        <dbReference type="ARBA" id="ARBA00022801"/>
    </source>
</evidence>
<dbReference type="InterPro" id="IPR041373">
    <property type="entry name" value="RT_RNaseH"/>
</dbReference>
<dbReference type="CDD" id="cd01647">
    <property type="entry name" value="RT_LTR"/>
    <property type="match status" value="1"/>
</dbReference>
<dbReference type="InterPro" id="IPR041588">
    <property type="entry name" value="Integrase_H2C2"/>
</dbReference>
<dbReference type="RefSeq" id="XP_044313090.1">
    <property type="nucleotide sequence ID" value="XM_044457155.1"/>
</dbReference>
<dbReference type="EC" id="2.7.7.49" evidence="1"/>
<evidence type="ECO:0000256" key="5">
    <source>
        <dbReference type="ARBA" id="ARBA00022759"/>
    </source>
</evidence>
<keyword evidence="12" id="KW-1185">Reference proteome</keyword>
<organism evidence="11 12">
    <name type="scientific">Drosophila rhopaloa</name>
    <name type="common">Fruit fly</name>
    <dbReference type="NCBI Taxonomy" id="1041015"/>
    <lineage>
        <taxon>Eukaryota</taxon>
        <taxon>Metazoa</taxon>
        <taxon>Ecdysozoa</taxon>
        <taxon>Arthropoda</taxon>
        <taxon>Hexapoda</taxon>
        <taxon>Insecta</taxon>
        <taxon>Pterygota</taxon>
        <taxon>Neoptera</taxon>
        <taxon>Endopterygota</taxon>
        <taxon>Diptera</taxon>
        <taxon>Brachycera</taxon>
        <taxon>Muscomorpha</taxon>
        <taxon>Ephydroidea</taxon>
        <taxon>Drosophilidae</taxon>
        <taxon>Drosophila</taxon>
        <taxon>Sophophora</taxon>
    </lineage>
</organism>
<feature type="region of interest" description="Disordered" evidence="8">
    <location>
        <begin position="846"/>
        <end position="942"/>
    </location>
</feature>
<dbReference type="Pfam" id="PF00665">
    <property type="entry name" value="rve"/>
    <property type="match status" value="1"/>
</dbReference>
<dbReference type="InterPro" id="IPR050951">
    <property type="entry name" value="Retrovirus_Pol_polyprotein"/>
</dbReference>
<evidence type="ECO:0000256" key="7">
    <source>
        <dbReference type="ARBA" id="ARBA00022918"/>
    </source>
</evidence>
<dbReference type="PROSITE" id="PS50878">
    <property type="entry name" value="RT_POL"/>
    <property type="match status" value="1"/>
</dbReference>
<dbReference type="Gene3D" id="1.10.340.70">
    <property type="match status" value="1"/>
</dbReference>
<dbReference type="Gene3D" id="3.30.420.10">
    <property type="entry name" value="Ribonuclease H-like superfamily/Ribonuclease H"/>
    <property type="match status" value="1"/>
</dbReference>
<evidence type="ECO:0000256" key="8">
    <source>
        <dbReference type="SAM" id="MobiDB-lite"/>
    </source>
</evidence>
<dbReference type="InterPro" id="IPR043502">
    <property type="entry name" value="DNA/RNA_pol_sf"/>
</dbReference>
<proteinExistence type="predicted"/>
<dbReference type="Pfam" id="PF00078">
    <property type="entry name" value="RVT_1"/>
    <property type="match status" value="1"/>
</dbReference>
<dbReference type="Proteomes" id="UP001652680">
    <property type="component" value="Unassembled WGS sequence"/>
</dbReference>
<keyword evidence="5" id="KW-0255">Endonuclease</keyword>
<feature type="domain" description="Reverse transcriptase" evidence="9">
    <location>
        <begin position="72"/>
        <end position="250"/>
    </location>
</feature>
<dbReference type="EnsemblMetazoa" id="XM_044457155.1">
    <property type="protein sequence ID" value="XP_044313090.1"/>
    <property type="gene ID" value="LOC123037258"/>
</dbReference>
<evidence type="ECO:0000256" key="2">
    <source>
        <dbReference type="ARBA" id="ARBA00022679"/>
    </source>
</evidence>
<evidence type="ECO:0000259" key="9">
    <source>
        <dbReference type="PROSITE" id="PS50878"/>
    </source>
</evidence>
<evidence type="ECO:0000313" key="11">
    <source>
        <dbReference type="EnsemblMetazoa" id="XP_044313090.1"/>
    </source>
</evidence>
<dbReference type="InterPro" id="IPR036397">
    <property type="entry name" value="RNaseH_sf"/>
</dbReference>
<dbReference type="PANTHER" id="PTHR37984">
    <property type="entry name" value="PROTEIN CBG26694"/>
    <property type="match status" value="1"/>
</dbReference>
<dbReference type="GeneID" id="123037258"/>
<feature type="compositionally biased region" description="Basic and acidic residues" evidence="8">
    <location>
        <begin position="921"/>
        <end position="935"/>
    </location>
</feature>
<evidence type="ECO:0000313" key="12">
    <source>
        <dbReference type="Proteomes" id="UP001652680"/>
    </source>
</evidence>
<protein>
    <recommendedName>
        <fullName evidence="1">RNA-directed DNA polymerase</fullName>
        <ecNumber evidence="1">2.7.7.49</ecNumber>
    </recommendedName>
</protein>
<reference evidence="11" key="2">
    <citation type="submission" date="2025-05" db="UniProtKB">
        <authorList>
            <consortium name="EnsemblMetazoa"/>
        </authorList>
    </citation>
    <scope>IDENTIFICATION</scope>
</reference>
<dbReference type="Gene3D" id="3.30.70.270">
    <property type="match status" value="2"/>
</dbReference>
<name>A0ABM5J2P2_DRORH</name>
<dbReference type="InterPro" id="IPR043128">
    <property type="entry name" value="Rev_trsase/Diguanyl_cyclase"/>
</dbReference>
<evidence type="ECO:0000256" key="4">
    <source>
        <dbReference type="ARBA" id="ARBA00022722"/>
    </source>
</evidence>
<sequence length="942" mass="107050">MQVSNVQEVHDDEIGDLCSTYNEVFEPAMGVIKDFKASVFLKPSATPKFFKSRQIPFAQMDQFRAEADRLTQAGIWKPIKFSNWASPIVLAPKPGGAIRICGDFKQAVNAQIDVEQYPLPTKEALFHIIRHGKQFSKIDLKDAYLQMELDEDSKTFMVVNTPLGLFQYQRLPYGIASAPAIFQRYLEQLLKGVEGCGNYLDDIIISAPTSGQHLKRIDQVLSILRENGIRCKKEKCFFFTDEIEYLGRRISAEGILPDSSGLEAVKLLRPPSNLQQLEAFMGKVNYYCNFIPNYSQLAAPLNQLRRKNVAYLFGPQQQQAFTSLKSHIINATQLAHFDENLPLVLATDASSFGIGVVLSHIQQDGKERPIVFASKTLDKHQVKYSQIEKEGLSIIFGVKRFHQYLYGRKFTLITDHKPLVTIFNPGKHLPLMTSNRLQRWAIILMAYNFEIQYRSTSAHGNADALSRLPVGMDPDFDREEEACHVVMELSPPINSEIIRNHIEKDKLLKQVLRYVTVGWPEKLQQGEEALSPYFNRKFALTINKKLLCLHTDASRVVIPVTLQAHILKLLHEGHWGIVRMKQLARQHVWWPTIDADIKNLAQSCSICKCNNPAPPKEYQSWPAATTAWERIHIDFAGPIFDSMWLICVDAYSQFPFVVQMSSTTTANTIAALSSIFAIEGYPKTMVSDNGPQLTADAFEEFCKHHGIKHITTAPFHPASNGLAERFVQTFKFSVKKNLKDGIPVRVAVSKYLSSYRFTPNSNGKSLLSQLFEQPVEAKQSVTKYVPNQMVYARNYSRGEKWIEGIIDRPIGKMLFIVRTTNGYIKRHFNQLKPKFSASSPIEKPPEFWWIPDIPQTSSNQPPQQQDQPPLQEDQPVTPPAVQQRDPEPGPPESSTSSNQQPRQKQPARRSSGIPVRQSSRVRQEVNRFKPKDFRKPKNTIRS</sequence>
<keyword evidence="6" id="KW-0378">Hydrolase</keyword>
<feature type="domain" description="Integrase catalytic" evidence="10">
    <location>
        <begin position="618"/>
        <end position="782"/>
    </location>
</feature>
<dbReference type="PANTHER" id="PTHR37984:SF5">
    <property type="entry name" value="PROTEIN NYNRIN-LIKE"/>
    <property type="match status" value="1"/>
</dbReference>
<dbReference type="CDD" id="cd09274">
    <property type="entry name" value="RNase_HI_RT_Ty3"/>
    <property type="match status" value="1"/>
</dbReference>
<evidence type="ECO:0000259" key="10">
    <source>
        <dbReference type="PROSITE" id="PS50994"/>
    </source>
</evidence>
<keyword evidence="7" id="KW-0695">RNA-directed DNA polymerase</keyword>
<dbReference type="PROSITE" id="PS50994">
    <property type="entry name" value="INTEGRASE"/>
    <property type="match status" value="1"/>
</dbReference>
<evidence type="ECO:0000256" key="3">
    <source>
        <dbReference type="ARBA" id="ARBA00022695"/>
    </source>
</evidence>
<dbReference type="InterPro" id="IPR001584">
    <property type="entry name" value="Integrase_cat-core"/>
</dbReference>
<dbReference type="SUPFAM" id="SSF53098">
    <property type="entry name" value="Ribonuclease H-like"/>
    <property type="match status" value="1"/>
</dbReference>
<dbReference type="Pfam" id="PF17921">
    <property type="entry name" value="Integrase_H2C2"/>
    <property type="match status" value="1"/>
</dbReference>
<dbReference type="SUPFAM" id="SSF56672">
    <property type="entry name" value="DNA/RNA polymerases"/>
    <property type="match status" value="1"/>
</dbReference>
<dbReference type="Pfam" id="PF17917">
    <property type="entry name" value="RT_RNaseH"/>
    <property type="match status" value="1"/>
</dbReference>
<evidence type="ECO:0000256" key="1">
    <source>
        <dbReference type="ARBA" id="ARBA00012493"/>
    </source>
</evidence>
<keyword evidence="4" id="KW-0540">Nuclease</keyword>
<keyword evidence="2" id="KW-0808">Transferase</keyword>